<protein>
    <submittedName>
        <fullName evidence="4">Putative leucine-rich repeat protein</fullName>
    </submittedName>
</protein>
<feature type="compositionally biased region" description="Basic and acidic residues" evidence="3">
    <location>
        <begin position="241"/>
        <end position="252"/>
    </location>
</feature>
<feature type="region of interest" description="Disordered" evidence="3">
    <location>
        <begin position="221"/>
        <end position="256"/>
    </location>
</feature>
<dbReference type="InterPro" id="IPR052574">
    <property type="entry name" value="CDIRP"/>
</dbReference>
<dbReference type="Proteomes" id="UP000012174">
    <property type="component" value="Unassembled WGS sequence"/>
</dbReference>
<dbReference type="OMA" id="QMKFRRT"/>
<dbReference type="PANTHER" id="PTHR47566">
    <property type="match status" value="1"/>
</dbReference>
<name>M7T605_EUTLA</name>
<feature type="region of interest" description="Disordered" evidence="3">
    <location>
        <begin position="1"/>
        <end position="64"/>
    </location>
</feature>
<dbReference type="eggNOG" id="KOG0531">
    <property type="taxonomic scope" value="Eukaryota"/>
</dbReference>
<evidence type="ECO:0000256" key="1">
    <source>
        <dbReference type="ARBA" id="ARBA00022614"/>
    </source>
</evidence>
<gene>
    <name evidence="4" type="ORF">UCREL1_888</name>
</gene>
<dbReference type="OrthoDB" id="7451790at2759"/>
<dbReference type="AlphaFoldDB" id="M7T605"/>
<dbReference type="HOGENOM" id="CLU_670903_0_0_1"/>
<keyword evidence="1" id="KW-0433">Leucine-rich repeat</keyword>
<organism evidence="4 5">
    <name type="scientific">Eutypa lata (strain UCR-EL1)</name>
    <name type="common">Grapevine dieback disease fungus</name>
    <name type="synonym">Eutypa armeniacae</name>
    <dbReference type="NCBI Taxonomy" id="1287681"/>
    <lineage>
        <taxon>Eukaryota</taxon>
        <taxon>Fungi</taxon>
        <taxon>Dikarya</taxon>
        <taxon>Ascomycota</taxon>
        <taxon>Pezizomycotina</taxon>
        <taxon>Sordariomycetes</taxon>
        <taxon>Xylariomycetidae</taxon>
        <taxon>Xylariales</taxon>
        <taxon>Diatrypaceae</taxon>
        <taxon>Eutypa</taxon>
    </lineage>
</organism>
<sequence>MAHAWLDSLSEDWVSQSGSDTSQLQLPNLSKPTNTRDPLSRIPRLNPAGSGNQQRPKSATLDRSSIALSERSFSEINVPLSQRTPSKLSREIKGSQRRRLSSRSFSASTSGSILHNTLEQKSHSASPSKNSEDIPEWKRRLVFGYLSYGESKDLFSSAATGLENIFRPPVSPDLSRVQDYEEEEPEGIAYSQMTMPSSPPPYSGAVGSQRIPHLANIPEQSVDGSTVQQPPAAAPKQMKFRRTDEETDDCSRSDNSFVEKTGAFTNTGTQGRADSSFTSLSFKQRLDAASRKTSGQSIMKNEDFSPVLISRHNSEDGKVSFTPIEVPAQQLRKRLEHLRRNQMVLDSDPDSDIGPGIAPIAEENGKFDNTEDFATKGGFINLRRARPFLVHLILALRNTHDLRKALVEAL</sequence>
<evidence type="ECO:0000256" key="2">
    <source>
        <dbReference type="ARBA" id="ARBA00022737"/>
    </source>
</evidence>
<dbReference type="GO" id="GO:0061499">
    <property type="term" value="C:outer plaque of mitotic spindle pole body"/>
    <property type="evidence" value="ECO:0007669"/>
    <property type="project" value="TreeGrafter"/>
</dbReference>
<dbReference type="STRING" id="1287681.M7T605"/>
<feature type="compositionally biased region" description="Polar residues" evidence="3">
    <location>
        <begin position="113"/>
        <end position="129"/>
    </location>
</feature>
<evidence type="ECO:0000313" key="5">
    <source>
        <dbReference type="Proteomes" id="UP000012174"/>
    </source>
</evidence>
<dbReference type="GO" id="GO:0031028">
    <property type="term" value="P:septation initiation signaling"/>
    <property type="evidence" value="ECO:0007669"/>
    <property type="project" value="TreeGrafter"/>
</dbReference>
<feature type="region of interest" description="Disordered" evidence="3">
    <location>
        <begin position="78"/>
        <end position="133"/>
    </location>
</feature>
<dbReference type="EMBL" id="KB705525">
    <property type="protein sequence ID" value="EMR72057.1"/>
    <property type="molecule type" value="Genomic_DNA"/>
</dbReference>
<dbReference type="KEGG" id="ela:UCREL1_888"/>
<accession>M7T605</accession>
<reference evidence="5" key="1">
    <citation type="journal article" date="2013" name="Genome Announc.">
        <title>Draft genome sequence of the grapevine dieback fungus Eutypa lata UCR-EL1.</title>
        <authorList>
            <person name="Blanco-Ulate B."/>
            <person name="Rolshausen P.E."/>
            <person name="Cantu D."/>
        </authorList>
    </citation>
    <scope>NUCLEOTIDE SEQUENCE [LARGE SCALE GENOMIC DNA]</scope>
    <source>
        <strain evidence="5">UCR-EL1</strain>
    </source>
</reference>
<dbReference type="PANTHER" id="PTHR47566:SF1">
    <property type="entry name" value="PROTEIN NUD1"/>
    <property type="match status" value="1"/>
</dbReference>
<feature type="compositionally biased region" description="Polar residues" evidence="3">
    <location>
        <begin position="13"/>
        <end position="37"/>
    </location>
</feature>
<feature type="compositionally biased region" description="Low complexity" evidence="3">
    <location>
        <begin position="102"/>
        <end position="112"/>
    </location>
</feature>
<evidence type="ECO:0000256" key="3">
    <source>
        <dbReference type="SAM" id="MobiDB-lite"/>
    </source>
</evidence>
<feature type="compositionally biased region" description="Polar residues" evidence="3">
    <location>
        <begin position="49"/>
        <end position="64"/>
    </location>
</feature>
<keyword evidence="5" id="KW-1185">Reference proteome</keyword>
<evidence type="ECO:0000313" key="4">
    <source>
        <dbReference type="EMBL" id="EMR72057.1"/>
    </source>
</evidence>
<proteinExistence type="predicted"/>
<dbReference type="GO" id="GO:0035591">
    <property type="term" value="F:signaling adaptor activity"/>
    <property type="evidence" value="ECO:0007669"/>
    <property type="project" value="TreeGrafter"/>
</dbReference>
<keyword evidence="2" id="KW-0677">Repeat</keyword>
<dbReference type="GO" id="GO:1902412">
    <property type="term" value="P:regulation of mitotic cytokinesis"/>
    <property type="evidence" value="ECO:0007669"/>
    <property type="project" value="TreeGrafter"/>
</dbReference>